<evidence type="ECO:0000256" key="5">
    <source>
        <dbReference type="ARBA" id="ARBA00022989"/>
    </source>
</evidence>
<feature type="transmembrane region" description="Helical" evidence="8">
    <location>
        <begin position="6"/>
        <end position="33"/>
    </location>
</feature>
<protein>
    <submittedName>
        <fullName evidence="9">Gluconate permease</fullName>
    </submittedName>
</protein>
<dbReference type="PANTHER" id="PTHR30354:SF22">
    <property type="entry name" value="HIGH-AFFINITY GLUCONATE TRANSPORTER"/>
    <property type="match status" value="1"/>
</dbReference>
<dbReference type="EMBL" id="AQPN01000049">
    <property type="protein sequence ID" value="EOR95509.1"/>
    <property type="molecule type" value="Genomic_DNA"/>
</dbReference>
<feature type="transmembrane region" description="Helical" evidence="8">
    <location>
        <begin position="45"/>
        <end position="70"/>
    </location>
</feature>
<dbReference type="eggNOG" id="COG2610">
    <property type="taxonomic scope" value="Bacteria"/>
</dbReference>
<dbReference type="AlphaFoldDB" id="R9H2S4"/>
<keyword evidence="3" id="KW-1003">Cell membrane</keyword>
<evidence type="ECO:0000256" key="6">
    <source>
        <dbReference type="ARBA" id="ARBA00023136"/>
    </source>
</evidence>
<dbReference type="RefSeq" id="WP_016194569.1">
    <property type="nucleotide sequence ID" value="NZ_AQPN01000049.1"/>
</dbReference>
<dbReference type="GO" id="GO:0005886">
    <property type="term" value="C:plasma membrane"/>
    <property type="evidence" value="ECO:0007669"/>
    <property type="project" value="UniProtKB-SubCell"/>
</dbReference>
<accession>R9H2S4</accession>
<keyword evidence="4 8" id="KW-0812">Transmembrane</keyword>
<dbReference type="Proteomes" id="UP000014174">
    <property type="component" value="Unassembled WGS sequence"/>
</dbReference>
<proteinExistence type="inferred from homology"/>
<evidence type="ECO:0000256" key="4">
    <source>
        <dbReference type="ARBA" id="ARBA00022692"/>
    </source>
</evidence>
<evidence type="ECO:0000256" key="1">
    <source>
        <dbReference type="ARBA" id="ARBA00004651"/>
    </source>
</evidence>
<keyword evidence="6 8" id="KW-0472">Membrane</keyword>
<dbReference type="Pfam" id="PF02447">
    <property type="entry name" value="GntP_permease"/>
    <property type="match status" value="1"/>
</dbReference>
<evidence type="ECO:0000256" key="8">
    <source>
        <dbReference type="SAM" id="Phobius"/>
    </source>
</evidence>
<name>R9H2S4_9SPHI</name>
<evidence type="ECO:0000256" key="2">
    <source>
        <dbReference type="ARBA" id="ARBA00022448"/>
    </source>
</evidence>
<comment type="caution">
    <text evidence="9">The sequence shown here is derived from an EMBL/GenBank/DDBJ whole genome shotgun (WGS) entry which is preliminary data.</text>
</comment>
<gene>
    <name evidence="9" type="ORF">ADIARSV_1328</name>
</gene>
<evidence type="ECO:0000256" key="7">
    <source>
        <dbReference type="ARBA" id="ARBA00049663"/>
    </source>
</evidence>
<comment type="similarity">
    <text evidence="7">Belongs to the GntP permease family.</text>
</comment>
<dbReference type="OrthoDB" id="9787129at2"/>
<dbReference type="GO" id="GO:0015128">
    <property type="term" value="F:gluconate transmembrane transporter activity"/>
    <property type="evidence" value="ECO:0007669"/>
    <property type="project" value="InterPro"/>
</dbReference>
<sequence>MALLYVLAGIIILLILILKKLNPMLALLIVSILTGLMLSMPPEKLMLSIGNGIGNTLGGMVMILTLGAMVGKLAEDSGGYSSR</sequence>
<dbReference type="STRING" id="1150600.ADIARSV_1328"/>
<evidence type="ECO:0000313" key="9">
    <source>
        <dbReference type="EMBL" id="EOR95509.1"/>
    </source>
</evidence>
<reference evidence="9 10" key="1">
    <citation type="journal article" date="2013" name="Genome Announc.">
        <title>Draft Genome Sequence of Arcticibacter svalbardensis Strain MN12-7T, a Member of the Family Sphingobacteriaceae Isolated from an Arctic Soil Sample.</title>
        <authorList>
            <person name="Shivaji S."/>
            <person name="Ara S."/>
            <person name="Prasad S."/>
            <person name="Manasa B.P."/>
            <person name="Begum Z."/>
            <person name="Singh A."/>
            <person name="Kumar Pinnaka A."/>
        </authorList>
    </citation>
    <scope>NUCLEOTIDE SEQUENCE [LARGE SCALE GENOMIC DNA]</scope>
    <source>
        <strain evidence="9 10">MN12-7</strain>
    </source>
</reference>
<organism evidence="9 10">
    <name type="scientific">Arcticibacter svalbardensis MN12-7</name>
    <dbReference type="NCBI Taxonomy" id="1150600"/>
    <lineage>
        <taxon>Bacteria</taxon>
        <taxon>Pseudomonadati</taxon>
        <taxon>Bacteroidota</taxon>
        <taxon>Sphingobacteriia</taxon>
        <taxon>Sphingobacteriales</taxon>
        <taxon>Sphingobacteriaceae</taxon>
        <taxon>Arcticibacter</taxon>
    </lineage>
</organism>
<keyword evidence="5 8" id="KW-1133">Transmembrane helix</keyword>
<comment type="subcellular location">
    <subcellularLocation>
        <location evidence="1">Cell membrane</location>
        <topology evidence="1">Multi-pass membrane protein</topology>
    </subcellularLocation>
</comment>
<dbReference type="PANTHER" id="PTHR30354">
    <property type="entry name" value="GNT FAMILY GLUCONATE TRANSPORTER"/>
    <property type="match status" value="1"/>
</dbReference>
<evidence type="ECO:0000256" key="3">
    <source>
        <dbReference type="ARBA" id="ARBA00022475"/>
    </source>
</evidence>
<evidence type="ECO:0000313" key="10">
    <source>
        <dbReference type="Proteomes" id="UP000014174"/>
    </source>
</evidence>
<keyword evidence="10" id="KW-1185">Reference proteome</keyword>
<dbReference type="InterPro" id="IPR003474">
    <property type="entry name" value="Glcn_transporter"/>
</dbReference>
<keyword evidence="2" id="KW-0813">Transport</keyword>